<dbReference type="PROSITE" id="PS51257">
    <property type="entry name" value="PROKAR_LIPOPROTEIN"/>
    <property type="match status" value="1"/>
</dbReference>
<dbReference type="EMBL" id="JAPDHZ010000003">
    <property type="protein sequence ID" value="MDG0791657.1"/>
    <property type="molecule type" value="Genomic_DNA"/>
</dbReference>
<feature type="compositionally biased region" description="Low complexity" evidence="1">
    <location>
        <begin position="36"/>
        <end position="79"/>
    </location>
</feature>
<evidence type="ECO:0000256" key="1">
    <source>
        <dbReference type="SAM" id="MobiDB-lite"/>
    </source>
</evidence>
<organism evidence="3 4">
    <name type="scientific">Cohnella ginsengisoli</name>
    <dbReference type="NCBI Taxonomy" id="425004"/>
    <lineage>
        <taxon>Bacteria</taxon>
        <taxon>Bacillati</taxon>
        <taxon>Bacillota</taxon>
        <taxon>Bacilli</taxon>
        <taxon>Bacillales</taxon>
        <taxon>Paenibacillaceae</taxon>
        <taxon>Cohnella</taxon>
    </lineage>
</organism>
<accession>A0A9X4KK10</accession>
<name>A0A9X4KK10_9BACL</name>
<evidence type="ECO:0000313" key="3">
    <source>
        <dbReference type="EMBL" id="MDG0791657.1"/>
    </source>
</evidence>
<evidence type="ECO:0000256" key="2">
    <source>
        <dbReference type="SAM" id="SignalP"/>
    </source>
</evidence>
<feature type="chain" id="PRO_5040936567" description="DUF4362 domain-containing protein" evidence="2">
    <location>
        <begin position="30"/>
        <end position="157"/>
    </location>
</feature>
<dbReference type="RefSeq" id="WP_277565515.1">
    <property type="nucleotide sequence ID" value="NZ_JAPDHZ010000003.1"/>
</dbReference>
<keyword evidence="2" id="KW-0732">Signal</keyword>
<protein>
    <recommendedName>
        <fullName evidence="5">DUF4362 domain-containing protein</fullName>
    </recommendedName>
</protein>
<reference evidence="3 4" key="1">
    <citation type="submission" date="2022-10" db="EMBL/GenBank/DDBJ databases">
        <title>Comparative genomic analysis of Cohnella hashimotonis sp. nov., isolated from the International Space Station.</title>
        <authorList>
            <person name="Simpson A."/>
            <person name="Venkateswaran K."/>
        </authorList>
    </citation>
    <scope>NUCLEOTIDE SEQUENCE [LARGE SCALE GENOMIC DNA]</scope>
    <source>
        <strain evidence="3 4">DSM 18997</strain>
    </source>
</reference>
<comment type="caution">
    <text evidence="3">The sequence shown here is derived from an EMBL/GenBank/DDBJ whole genome shotgun (WGS) entry which is preliminary data.</text>
</comment>
<gene>
    <name evidence="3" type="ORF">OMP38_12840</name>
</gene>
<evidence type="ECO:0008006" key="5">
    <source>
        <dbReference type="Google" id="ProtNLM"/>
    </source>
</evidence>
<proteinExistence type="predicted"/>
<dbReference type="Proteomes" id="UP001153387">
    <property type="component" value="Unassembled WGS sequence"/>
</dbReference>
<evidence type="ECO:0000313" key="4">
    <source>
        <dbReference type="Proteomes" id="UP001153387"/>
    </source>
</evidence>
<feature type="region of interest" description="Disordered" evidence="1">
    <location>
        <begin position="29"/>
        <end position="99"/>
    </location>
</feature>
<feature type="signal peptide" evidence="2">
    <location>
        <begin position="1"/>
        <end position="29"/>
    </location>
</feature>
<sequence length="157" mass="16354">MFNQLNRYGKNSAWAVAVLAMLLMGTACSNDKDGSDASPSPSVSASASPASSPDASPSAQPDASATASPDASPSAAAPSGAVDEKESAGTYNGQIDNHSIEIESAEGVRAYQIDDATSDKLSTWDDGLKVKFKYKINEIKGDSETIEQYVITSIDKQ</sequence>
<dbReference type="AlphaFoldDB" id="A0A9X4KK10"/>
<keyword evidence="4" id="KW-1185">Reference proteome</keyword>